<feature type="transmembrane region" description="Helical" evidence="8">
    <location>
        <begin position="267"/>
        <end position="290"/>
    </location>
</feature>
<comment type="caution">
    <text evidence="9">The sequence shown here is derived from an EMBL/GenBank/DDBJ whole genome shotgun (WGS) entry which is preliminary data.</text>
</comment>
<comment type="subcellular location">
    <subcellularLocation>
        <location evidence="1">Endomembrane system</location>
        <topology evidence="1">Multi-pass membrane protein</topology>
    </subcellularLocation>
</comment>
<dbReference type="PANTHER" id="PTHR13131">
    <property type="entry name" value="CYSTINOSIN"/>
    <property type="match status" value="1"/>
</dbReference>
<gene>
    <name evidence="9" type="ORF">HK105_201538</name>
</gene>
<dbReference type="Gene3D" id="6.10.140.2040">
    <property type="match status" value="1"/>
</dbReference>
<feature type="transmembrane region" description="Helical" evidence="8">
    <location>
        <begin position="205"/>
        <end position="225"/>
    </location>
</feature>
<reference evidence="9 10" key="1">
    <citation type="submission" date="2023-09" db="EMBL/GenBank/DDBJ databases">
        <title>Pangenome analysis of Batrachochytrium dendrobatidis and related Chytrids.</title>
        <authorList>
            <person name="Yacoub M.N."/>
            <person name="Stajich J.E."/>
            <person name="James T.Y."/>
        </authorList>
    </citation>
    <scope>NUCLEOTIDE SEQUENCE [LARGE SCALE GENOMIC DNA]</scope>
    <source>
        <strain evidence="9 10">JEL0888</strain>
    </source>
</reference>
<feature type="transmembrane region" description="Helical" evidence="8">
    <location>
        <begin position="310"/>
        <end position="329"/>
    </location>
</feature>
<feature type="transmembrane region" description="Helical" evidence="8">
    <location>
        <begin position="122"/>
        <end position="142"/>
    </location>
</feature>
<evidence type="ECO:0000256" key="8">
    <source>
        <dbReference type="SAM" id="Phobius"/>
    </source>
</evidence>
<dbReference type="InterPro" id="IPR005282">
    <property type="entry name" value="LC_transporter"/>
</dbReference>
<keyword evidence="6 8" id="KW-0472">Membrane</keyword>
<name>A0ABR4NGX2_9FUNG</name>
<dbReference type="SMART" id="SM00679">
    <property type="entry name" value="CTNS"/>
    <property type="match status" value="2"/>
</dbReference>
<sequence>MLDSLKTHIAARPAADDLVQHNILKGSSADGHVQAVQEEIKLAQVKSNLNRKLSEVLAIWTPHPKRLRPLTGGLQRKTEKELLETEANRLAQTYFVAWSLSFYPQAILNWQRKSVRGLSLDFVYLNVLGFLCYTFYNAYFYASPLARKQYRERWGSDNVVQLNDLGFAVHALCISLVTLIQTIIYADPPATPADSAWIGLRRPQLSGWASAYIGASLFGAALLFAEMYLGPLQLIDLLYFLSLVKMGVTLIKYAPQAVLNARLRSTVGWSIGNVLLDFTGGVLSIAQLLLDSAASGDWTGVTGNPVKFGLGLVSVLFDIVFLVQHYMLYPGSSAHDAELSVDADTERQTGAGERQPLLQSAEE</sequence>
<proteinExistence type="predicted"/>
<dbReference type="EMBL" id="JADGIZ020000005">
    <property type="protein sequence ID" value="KAL2918704.1"/>
    <property type="molecule type" value="Genomic_DNA"/>
</dbReference>
<evidence type="ECO:0000313" key="9">
    <source>
        <dbReference type="EMBL" id="KAL2918704.1"/>
    </source>
</evidence>
<dbReference type="Gene3D" id="1.20.1280.290">
    <property type="match status" value="1"/>
</dbReference>
<protein>
    <recommendedName>
        <fullName evidence="11">Cystinosin</fullName>
    </recommendedName>
</protein>
<keyword evidence="5 8" id="KW-1133">Transmembrane helix</keyword>
<feature type="region of interest" description="Disordered" evidence="7">
    <location>
        <begin position="339"/>
        <end position="363"/>
    </location>
</feature>
<keyword evidence="10" id="KW-1185">Reference proteome</keyword>
<evidence type="ECO:0000256" key="7">
    <source>
        <dbReference type="SAM" id="MobiDB-lite"/>
    </source>
</evidence>
<evidence type="ECO:0000256" key="1">
    <source>
        <dbReference type="ARBA" id="ARBA00004127"/>
    </source>
</evidence>
<feature type="transmembrane region" description="Helical" evidence="8">
    <location>
        <begin position="162"/>
        <end position="184"/>
    </location>
</feature>
<dbReference type="NCBIfam" id="TIGR00951">
    <property type="entry name" value="2A43"/>
    <property type="match status" value="1"/>
</dbReference>
<keyword evidence="2" id="KW-0813">Transport</keyword>
<evidence type="ECO:0000256" key="2">
    <source>
        <dbReference type="ARBA" id="ARBA00022448"/>
    </source>
</evidence>
<evidence type="ECO:0000313" key="10">
    <source>
        <dbReference type="Proteomes" id="UP001527925"/>
    </source>
</evidence>
<dbReference type="InterPro" id="IPR006603">
    <property type="entry name" value="PQ-loop_rpt"/>
</dbReference>
<dbReference type="PANTHER" id="PTHR13131:SF5">
    <property type="entry name" value="CYSTINOSIN"/>
    <property type="match status" value="1"/>
</dbReference>
<dbReference type="Proteomes" id="UP001527925">
    <property type="component" value="Unassembled WGS sequence"/>
</dbReference>
<accession>A0ABR4NGX2</accession>
<keyword evidence="3 8" id="KW-0812">Transmembrane</keyword>
<evidence type="ECO:0000256" key="5">
    <source>
        <dbReference type="ARBA" id="ARBA00022989"/>
    </source>
</evidence>
<keyword evidence="4" id="KW-0677">Repeat</keyword>
<dbReference type="Pfam" id="PF04193">
    <property type="entry name" value="PQ-loop"/>
    <property type="match status" value="2"/>
</dbReference>
<evidence type="ECO:0000256" key="4">
    <source>
        <dbReference type="ARBA" id="ARBA00022737"/>
    </source>
</evidence>
<organism evidence="9 10">
    <name type="scientific">Polyrhizophydium stewartii</name>
    <dbReference type="NCBI Taxonomy" id="2732419"/>
    <lineage>
        <taxon>Eukaryota</taxon>
        <taxon>Fungi</taxon>
        <taxon>Fungi incertae sedis</taxon>
        <taxon>Chytridiomycota</taxon>
        <taxon>Chytridiomycota incertae sedis</taxon>
        <taxon>Chytridiomycetes</taxon>
        <taxon>Rhizophydiales</taxon>
        <taxon>Rhizophydiales incertae sedis</taxon>
        <taxon>Polyrhizophydium</taxon>
    </lineage>
</organism>
<feature type="transmembrane region" description="Helical" evidence="8">
    <location>
        <begin position="237"/>
        <end position="255"/>
    </location>
</feature>
<evidence type="ECO:0000256" key="6">
    <source>
        <dbReference type="ARBA" id="ARBA00023136"/>
    </source>
</evidence>
<evidence type="ECO:0008006" key="11">
    <source>
        <dbReference type="Google" id="ProtNLM"/>
    </source>
</evidence>
<evidence type="ECO:0000256" key="3">
    <source>
        <dbReference type="ARBA" id="ARBA00022692"/>
    </source>
</evidence>